<keyword evidence="3" id="KW-1003">Cell membrane</keyword>
<evidence type="ECO:0000259" key="13">
    <source>
        <dbReference type="PROSITE" id="PS51098"/>
    </source>
</evidence>
<accession>A0A430AR96</accession>
<keyword evidence="5" id="KW-0808">Transferase</keyword>
<evidence type="ECO:0000256" key="3">
    <source>
        <dbReference type="ARBA" id="ARBA00022475"/>
    </source>
</evidence>
<gene>
    <name evidence="15" type="ORF">CBF29_09425</name>
</gene>
<dbReference type="InterPro" id="IPR001996">
    <property type="entry name" value="PTS_IIB_1"/>
</dbReference>
<dbReference type="GO" id="GO:0016301">
    <property type="term" value="F:kinase activity"/>
    <property type="evidence" value="ECO:0007669"/>
    <property type="project" value="UniProtKB-KW"/>
</dbReference>
<keyword evidence="10 12" id="KW-0472">Membrane</keyword>
<dbReference type="EMBL" id="NGKA01000014">
    <property type="protein sequence ID" value="RSU10504.1"/>
    <property type="molecule type" value="Genomic_DNA"/>
</dbReference>
<feature type="domain" description="PTS EIIC type-1" evidence="14">
    <location>
        <begin position="112"/>
        <end position="470"/>
    </location>
</feature>
<keyword evidence="7 12" id="KW-0812">Transmembrane</keyword>
<evidence type="ECO:0000256" key="7">
    <source>
        <dbReference type="ARBA" id="ARBA00022692"/>
    </source>
</evidence>
<dbReference type="Pfam" id="PF02378">
    <property type="entry name" value="PTS_EIIC"/>
    <property type="match status" value="1"/>
</dbReference>
<dbReference type="PANTHER" id="PTHR30175">
    <property type="entry name" value="PHOSPHOTRANSFERASE SYSTEM TRANSPORT PROTEIN"/>
    <property type="match status" value="1"/>
</dbReference>
<dbReference type="AlphaFoldDB" id="A0A430AR96"/>
<feature type="transmembrane region" description="Helical" evidence="12">
    <location>
        <begin position="151"/>
        <end position="170"/>
    </location>
</feature>
<evidence type="ECO:0000256" key="6">
    <source>
        <dbReference type="ARBA" id="ARBA00022683"/>
    </source>
</evidence>
<dbReference type="GO" id="GO:0015771">
    <property type="term" value="P:trehalose transport"/>
    <property type="evidence" value="ECO:0007669"/>
    <property type="project" value="TreeGrafter"/>
</dbReference>
<feature type="transmembrane region" description="Helical" evidence="12">
    <location>
        <begin position="436"/>
        <end position="460"/>
    </location>
</feature>
<evidence type="ECO:0000256" key="9">
    <source>
        <dbReference type="ARBA" id="ARBA00022989"/>
    </source>
</evidence>
<dbReference type="InterPro" id="IPR013013">
    <property type="entry name" value="PTS_EIIC_1"/>
</dbReference>
<dbReference type="GO" id="GO:0008982">
    <property type="term" value="F:protein-N(PI)-phosphohistidine-sugar phosphotransferase activity"/>
    <property type="evidence" value="ECO:0007669"/>
    <property type="project" value="InterPro"/>
</dbReference>
<evidence type="ECO:0000256" key="5">
    <source>
        <dbReference type="ARBA" id="ARBA00022679"/>
    </source>
</evidence>
<keyword evidence="6" id="KW-0598">Phosphotransferase system</keyword>
<organism evidence="15 16">
    <name type="scientific">Vagococcus elongatus</name>
    <dbReference type="NCBI Taxonomy" id="180344"/>
    <lineage>
        <taxon>Bacteria</taxon>
        <taxon>Bacillati</taxon>
        <taxon>Bacillota</taxon>
        <taxon>Bacilli</taxon>
        <taxon>Lactobacillales</taxon>
        <taxon>Enterococcaceae</taxon>
        <taxon>Vagococcus</taxon>
    </lineage>
</organism>
<sequence>MKNKNDIQESVNKIIELAGGENNIITFSHCATRLRLKLKDDNLQKMDELKKVPGVMGLLERGGETQIVIGNAVQNYYFEMEKILKEKSTGFVDENLDDLPKQKLSVLDQITGLASDLFIPIIGTLSACGTLKGIIALLVMIDWISTSSGAYLVLYSIANGMFYFLPFFLAYTTANHFGGKPAIALAIASALLYPDIMTAAEQITKGSSYSYFGIPLMLMNYSSTVLPIIGSVWIASVIEKKLRQVIPDVLKMIFVPLITLLVTLSIVFLAVGPILTIAMNTVTSFVQFLYSIAPSITGAISGGLWLLLVSVGLSKAFIPLFTADFATMGYTLFGLVAFFIAPMGIGGSMVGIALRAKKKSVKSIAWSAFFTAVIAGITEPGLFGLAIPAKKPLLIASGCNVIGSMLVLLFGGKLYTLSSAVLGIPALISPSKGIDLSFWAVIICCIITLVLSATLTYFFGWSQENEDSFE</sequence>
<keyword evidence="4" id="KW-0762">Sugar transport</keyword>
<feature type="transmembrane region" description="Helical" evidence="12">
    <location>
        <begin position="254"/>
        <end position="276"/>
    </location>
</feature>
<dbReference type="PROSITE" id="PS51103">
    <property type="entry name" value="PTS_EIIC_TYPE_1"/>
    <property type="match status" value="1"/>
</dbReference>
<dbReference type="GO" id="GO:0009401">
    <property type="term" value="P:phosphoenolpyruvate-dependent sugar phosphotransferase system"/>
    <property type="evidence" value="ECO:0007669"/>
    <property type="project" value="UniProtKB-KW"/>
</dbReference>
<feature type="transmembrane region" description="Helical" evidence="12">
    <location>
        <begin position="393"/>
        <end position="415"/>
    </location>
</feature>
<feature type="domain" description="PTS EIIB type-1" evidence="13">
    <location>
        <begin position="8"/>
        <end position="90"/>
    </location>
</feature>
<dbReference type="InterPro" id="IPR050558">
    <property type="entry name" value="PTS_Sugar-Specific_Components"/>
</dbReference>
<dbReference type="CDD" id="cd00212">
    <property type="entry name" value="PTS_IIB_glc"/>
    <property type="match status" value="1"/>
</dbReference>
<dbReference type="GO" id="GO:0005886">
    <property type="term" value="C:plasma membrane"/>
    <property type="evidence" value="ECO:0007669"/>
    <property type="project" value="UniProtKB-SubCell"/>
</dbReference>
<evidence type="ECO:0000256" key="4">
    <source>
        <dbReference type="ARBA" id="ARBA00022597"/>
    </source>
</evidence>
<evidence type="ECO:0000313" key="16">
    <source>
        <dbReference type="Proteomes" id="UP000287605"/>
    </source>
</evidence>
<keyword evidence="8" id="KW-0418">Kinase</keyword>
<dbReference type="PROSITE" id="PS51098">
    <property type="entry name" value="PTS_EIIB_TYPE_1"/>
    <property type="match status" value="1"/>
</dbReference>
<feature type="active site" description="Phosphocysteine intermediate; for EIIB activity" evidence="11">
    <location>
        <position position="30"/>
    </location>
</feature>
<evidence type="ECO:0000259" key="14">
    <source>
        <dbReference type="PROSITE" id="PS51103"/>
    </source>
</evidence>
<dbReference type="PANTHER" id="PTHR30175:SF1">
    <property type="entry name" value="PTS SYSTEM ARBUTIN-, CELLOBIOSE-, AND SALICIN-SPECIFIC EIIBC COMPONENT-RELATED"/>
    <property type="match status" value="1"/>
</dbReference>
<feature type="transmembrane region" description="Helical" evidence="12">
    <location>
        <begin position="288"/>
        <end position="308"/>
    </location>
</feature>
<feature type="transmembrane region" description="Helical" evidence="12">
    <location>
        <begin position="364"/>
        <end position="387"/>
    </location>
</feature>
<evidence type="ECO:0000256" key="12">
    <source>
        <dbReference type="SAM" id="Phobius"/>
    </source>
</evidence>
<keyword evidence="16" id="KW-1185">Reference proteome</keyword>
<feature type="transmembrane region" description="Helical" evidence="12">
    <location>
        <begin position="117"/>
        <end position="139"/>
    </location>
</feature>
<dbReference type="RefSeq" id="WP_126809481.1">
    <property type="nucleotide sequence ID" value="NZ_NGKA01000014.1"/>
</dbReference>
<dbReference type="Gene3D" id="3.30.1360.60">
    <property type="entry name" value="Glucose permease domain IIB"/>
    <property type="match status" value="1"/>
</dbReference>
<dbReference type="InterPro" id="IPR003352">
    <property type="entry name" value="PTS_EIIC"/>
</dbReference>
<evidence type="ECO:0000256" key="2">
    <source>
        <dbReference type="ARBA" id="ARBA00022448"/>
    </source>
</evidence>
<dbReference type="SUPFAM" id="SSF55604">
    <property type="entry name" value="Glucose permease domain IIB"/>
    <property type="match status" value="1"/>
</dbReference>
<evidence type="ECO:0000256" key="1">
    <source>
        <dbReference type="ARBA" id="ARBA00004651"/>
    </source>
</evidence>
<keyword evidence="9 12" id="KW-1133">Transmembrane helix</keyword>
<feature type="transmembrane region" description="Helical" evidence="12">
    <location>
        <begin position="328"/>
        <end position="352"/>
    </location>
</feature>
<comment type="subcellular location">
    <subcellularLocation>
        <location evidence="1">Cell membrane</location>
        <topology evidence="1">Multi-pass membrane protein</topology>
    </subcellularLocation>
</comment>
<reference evidence="15 16" key="1">
    <citation type="submission" date="2017-05" db="EMBL/GenBank/DDBJ databases">
        <title>Vagococcus spp. assemblies.</title>
        <authorList>
            <person name="Gulvik C.A."/>
        </authorList>
    </citation>
    <scope>NUCLEOTIDE SEQUENCE [LARGE SCALE GENOMIC DNA]</scope>
    <source>
        <strain evidence="15 16">CCUG 51432</strain>
    </source>
</reference>
<dbReference type="InterPro" id="IPR018113">
    <property type="entry name" value="PTrfase_EIIB_Cys"/>
</dbReference>
<feature type="transmembrane region" description="Helical" evidence="12">
    <location>
        <begin position="212"/>
        <end position="234"/>
    </location>
</feature>
<keyword evidence="2" id="KW-0813">Transport</keyword>
<dbReference type="OrthoDB" id="9769191at2"/>
<dbReference type="Pfam" id="PF00367">
    <property type="entry name" value="PTS_EIIB"/>
    <property type="match status" value="1"/>
</dbReference>
<protein>
    <submittedName>
        <fullName evidence="15">PTS glucose-like IIB subunit</fullName>
    </submittedName>
</protein>
<comment type="caution">
    <text evidence="15">The sequence shown here is derived from an EMBL/GenBank/DDBJ whole genome shotgun (WGS) entry which is preliminary data.</text>
</comment>
<name>A0A430AR96_9ENTE</name>
<proteinExistence type="predicted"/>
<dbReference type="InterPro" id="IPR036878">
    <property type="entry name" value="Glu_permease_IIB"/>
</dbReference>
<evidence type="ECO:0000313" key="15">
    <source>
        <dbReference type="EMBL" id="RSU10504.1"/>
    </source>
</evidence>
<evidence type="ECO:0000256" key="8">
    <source>
        <dbReference type="ARBA" id="ARBA00022777"/>
    </source>
</evidence>
<evidence type="ECO:0000256" key="11">
    <source>
        <dbReference type="PROSITE-ProRule" id="PRU00421"/>
    </source>
</evidence>
<dbReference type="GO" id="GO:0090589">
    <property type="term" value="F:protein-phosphocysteine-trehalose phosphotransferase system transporter activity"/>
    <property type="evidence" value="ECO:0007669"/>
    <property type="project" value="TreeGrafter"/>
</dbReference>
<evidence type="ECO:0000256" key="10">
    <source>
        <dbReference type="ARBA" id="ARBA00023136"/>
    </source>
</evidence>
<dbReference type="PROSITE" id="PS01035">
    <property type="entry name" value="PTS_EIIB_TYPE_1_CYS"/>
    <property type="match status" value="1"/>
</dbReference>
<dbReference type="Proteomes" id="UP000287605">
    <property type="component" value="Unassembled WGS sequence"/>
</dbReference>